<keyword evidence="2" id="KW-0576">Peroxisome</keyword>
<evidence type="ECO:0000313" key="4">
    <source>
        <dbReference type="EMBL" id="MQM07031.1"/>
    </source>
</evidence>
<comment type="caution">
    <text evidence="4">The sequence shown here is derived from an EMBL/GenBank/DDBJ whole genome shotgun (WGS) entry which is preliminary data.</text>
</comment>
<name>A0A843WNH6_COLES</name>
<comment type="subcellular location">
    <subcellularLocation>
        <location evidence="2">Peroxisome membrane</location>
    </subcellularLocation>
</comment>
<organism evidence="4 5">
    <name type="scientific">Colocasia esculenta</name>
    <name type="common">Wild taro</name>
    <name type="synonym">Arum esculentum</name>
    <dbReference type="NCBI Taxonomy" id="4460"/>
    <lineage>
        <taxon>Eukaryota</taxon>
        <taxon>Viridiplantae</taxon>
        <taxon>Streptophyta</taxon>
        <taxon>Embryophyta</taxon>
        <taxon>Tracheophyta</taxon>
        <taxon>Spermatophyta</taxon>
        <taxon>Magnoliopsida</taxon>
        <taxon>Liliopsida</taxon>
        <taxon>Araceae</taxon>
        <taxon>Aroideae</taxon>
        <taxon>Colocasieae</taxon>
        <taxon>Colocasia</taxon>
    </lineage>
</organism>
<keyword evidence="2" id="KW-0962">Peroxisome biogenesis</keyword>
<evidence type="ECO:0000313" key="5">
    <source>
        <dbReference type="Proteomes" id="UP000652761"/>
    </source>
</evidence>
<comment type="caution">
    <text evidence="2">Lacks conserved residue(s) required for the propagation of feature annotation.</text>
</comment>
<proteinExistence type="inferred from homology"/>
<dbReference type="PANTHER" id="PTHR13299">
    <property type="entry name" value="PEROXISOMAL MEMBRANE PROTEIN PEX16"/>
    <property type="match status" value="1"/>
</dbReference>
<dbReference type="Proteomes" id="UP000652761">
    <property type="component" value="Unassembled WGS sequence"/>
</dbReference>
<dbReference type="AlphaFoldDB" id="A0A843WNH6"/>
<sequence length="571" mass="63201">MVGTVQMVGMALMVGTMFMAGMALMAGTGSFPTLYKSRGGQGKGRIFGVPNIEQSSEKDCKAVWEKGLQDSPKEHCARHNFDFLKSQASFEPAAAASLGFEESRRDGDLEGPGFQHSSRPAWSRTPGRLGSSFAKERVARFGGQARRPVAYGGGPGGSSRDRPRLPSLPFTERGGTSALSRHRLFGSSFRLRLRKPGIRWRKYRIRGGDMETYKKWVRKNKEFVHSLESLANGITWLLPERFSNSEMGPEAVYAILGIFSTVNQHIIDTTPSQVRSSGLAEFSFPWSLCVSVLKDLETVVEVAAQQLYGDDGKWNFIAVTEAAKVLVRLALFSDSGYKMLLQGGEELNTEKASKVSDSRGYGMPTGYAGPTGFQDIRGYDLQNLEGRALSALSTFGQNARMTSELMWSKVQRTPSFAPASLTKKPTLSTFLSEKGLFGSLFVTGEVLCIIRPLIYVLFIRKCGIQSWTPWLISLVVDLTGVGILSCVTRPSVTGGRQLFPLSVSEKNEVKRRKILWALYVLRDPFFGKYARHRLENSERYLQQVPFIGFLTAKLVELLIGAQTRYTYTSGS</sequence>
<feature type="region of interest" description="Disordered" evidence="3">
    <location>
        <begin position="144"/>
        <end position="175"/>
    </location>
</feature>
<reference evidence="4" key="1">
    <citation type="submission" date="2017-07" db="EMBL/GenBank/DDBJ databases">
        <title>Taro Niue Genome Assembly and Annotation.</title>
        <authorList>
            <person name="Atibalentja N."/>
            <person name="Keating K."/>
            <person name="Fields C.J."/>
        </authorList>
    </citation>
    <scope>NUCLEOTIDE SEQUENCE</scope>
    <source>
        <strain evidence="4">Niue_2</strain>
        <tissue evidence="4">Leaf</tissue>
    </source>
</reference>
<keyword evidence="2" id="KW-0472">Membrane</keyword>
<accession>A0A843WNH6</accession>
<gene>
    <name evidence="4" type="ORF">Taro_039872</name>
</gene>
<comment type="similarity">
    <text evidence="1 2">Belongs to the peroxin-16 family.</text>
</comment>
<keyword evidence="2" id="KW-0812">Transmembrane</keyword>
<evidence type="ECO:0000256" key="3">
    <source>
        <dbReference type="SAM" id="MobiDB-lite"/>
    </source>
</evidence>
<evidence type="ECO:0000256" key="1">
    <source>
        <dbReference type="ARBA" id="ARBA00009505"/>
    </source>
</evidence>
<dbReference type="OrthoDB" id="2021143at2759"/>
<feature type="region of interest" description="Disordered" evidence="3">
    <location>
        <begin position="104"/>
        <end position="129"/>
    </location>
</feature>
<dbReference type="Pfam" id="PF08610">
    <property type="entry name" value="Pex16"/>
    <property type="match status" value="1"/>
</dbReference>
<dbReference type="GO" id="GO:0005778">
    <property type="term" value="C:peroxisomal membrane"/>
    <property type="evidence" value="ECO:0007669"/>
    <property type="project" value="UniProtKB-SubCell"/>
</dbReference>
<evidence type="ECO:0000256" key="2">
    <source>
        <dbReference type="RuleBase" id="RU365003"/>
    </source>
</evidence>
<protein>
    <recommendedName>
        <fullName evidence="2">Peroxisomal membrane protein PEX16</fullName>
    </recommendedName>
</protein>
<keyword evidence="5" id="KW-1185">Reference proteome</keyword>
<dbReference type="EMBL" id="NMUH01003771">
    <property type="protein sequence ID" value="MQM07031.1"/>
    <property type="molecule type" value="Genomic_DNA"/>
</dbReference>
<dbReference type="PANTHER" id="PTHR13299:SF0">
    <property type="entry name" value="PEROXISOMAL MEMBRANE PROTEIN PEX16"/>
    <property type="match status" value="1"/>
</dbReference>
<dbReference type="InterPro" id="IPR013919">
    <property type="entry name" value="Pex16"/>
</dbReference>
<feature type="transmembrane region" description="Helical" evidence="2">
    <location>
        <begin position="12"/>
        <end position="35"/>
    </location>
</feature>
<keyword evidence="2" id="KW-1133">Transmembrane helix</keyword>
<dbReference type="GO" id="GO:0007031">
    <property type="term" value="P:peroxisome organization"/>
    <property type="evidence" value="ECO:0007669"/>
    <property type="project" value="UniProtKB-KW"/>
</dbReference>